<evidence type="ECO:0000256" key="1">
    <source>
        <dbReference type="ARBA" id="ARBA00022553"/>
    </source>
</evidence>
<dbReference type="SMART" id="SM00387">
    <property type="entry name" value="HATPase_c"/>
    <property type="match status" value="1"/>
</dbReference>
<name>A0A8S1KKE2_PARPR</name>
<dbReference type="InterPro" id="IPR003594">
    <property type="entry name" value="HATPase_dom"/>
</dbReference>
<dbReference type="PANTHER" id="PTHR43719">
    <property type="entry name" value="TWO-COMPONENT HISTIDINE KINASE"/>
    <property type="match status" value="1"/>
</dbReference>
<evidence type="ECO:0000313" key="7">
    <source>
        <dbReference type="Proteomes" id="UP000688137"/>
    </source>
</evidence>
<evidence type="ECO:0000259" key="5">
    <source>
        <dbReference type="PROSITE" id="PS50110"/>
    </source>
</evidence>
<dbReference type="InterPro" id="IPR001789">
    <property type="entry name" value="Sig_transdc_resp-reg_receiver"/>
</dbReference>
<dbReference type="GO" id="GO:0000160">
    <property type="term" value="P:phosphorelay signal transduction system"/>
    <property type="evidence" value="ECO:0007669"/>
    <property type="project" value="InterPro"/>
</dbReference>
<keyword evidence="3" id="KW-0472">Membrane</keyword>
<evidence type="ECO:0000259" key="4">
    <source>
        <dbReference type="PROSITE" id="PS50109"/>
    </source>
</evidence>
<dbReference type="SMART" id="SM00448">
    <property type="entry name" value="REC"/>
    <property type="match status" value="1"/>
</dbReference>
<dbReference type="InterPro" id="IPR005467">
    <property type="entry name" value="His_kinase_dom"/>
</dbReference>
<dbReference type="PROSITE" id="PS50109">
    <property type="entry name" value="HIS_KIN"/>
    <property type="match status" value="1"/>
</dbReference>
<feature type="transmembrane region" description="Helical" evidence="3">
    <location>
        <begin position="129"/>
        <end position="154"/>
    </location>
</feature>
<keyword evidence="7" id="KW-1185">Reference proteome</keyword>
<feature type="modified residue" description="4-aspartylphosphate" evidence="2">
    <location>
        <position position="715"/>
    </location>
</feature>
<organism evidence="6 7">
    <name type="scientific">Paramecium primaurelia</name>
    <dbReference type="NCBI Taxonomy" id="5886"/>
    <lineage>
        <taxon>Eukaryota</taxon>
        <taxon>Sar</taxon>
        <taxon>Alveolata</taxon>
        <taxon>Ciliophora</taxon>
        <taxon>Intramacronucleata</taxon>
        <taxon>Oligohymenophorea</taxon>
        <taxon>Peniculida</taxon>
        <taxon>Parameciidae</taxon>
        <taxon>Paramecium</taxon>
    </lineage>
</organism>
<comment type="caution">
    <text evidence="6">The sequence shown here is derived from an EMBL/GenBank/DDBJ whole genome shotgun (WGS) entry which is preliminary data.</text>
</comment>
<dbReference type="PROSITE" id="PS50110">
    <property type="entry name" value="RESPONSE_REGULATORY"/>
    <property type="match status" value="1"/>
</dbReference>
<feature type="domain" description="Histidine kinase" evidence="4">
    <location>
        <begin position="351"/>
        <end position="570"/>
    </location>
</feature>
<dbReference type="PANTHER" id="PTHR43719:SF28">
    <property type="entry name" value="PEROXIDE STRESS-ACTIVATED HISTIDINE KINASE MAK1-RELATED"/>
    <property type="match status" value="1"/>
</dbReference>
<proteinExistence type="predicted"/>
<protein>
    <submittedName>
        <fullName evidence="6">Uncharacterized protein</fullName>
    </submittedName>
</protein>
<dbReference type="AlphaFoldDB" id="A0A8S1KKE2"/>
<feature type="transmembrane region" description="Helical" evidence="3">
    <location>
        <begin position="166"/>
        <end position="183"/>
    </location>
</feature>
<gene>
    <name evidence="6" type="ORF">PPRIM_AZ9-3.1.T0200270</name>
</gene>
<dbReference type="Pfam" id="PF02518">
    <property type="entry name" value="HATPase_c"/>
    <property type="match status" value="1"/>
</dbReference>
<dbReference type="CDD" id="cd17546">
    <property type="entry name" value="REC_hyHK_CKI1_RcsC-like"/>
    <property type="match status" value="1"/>
</dbReference>
<dbReference type="EMBL" id="CAJJDM010000017">
    <property type="protein sequence ID" value="CAD8053322.1"/>
    <property type="molecule type" value="Genomic_DNA"/>
</dbReference>
<sequence length="782" mass="91638">MIFDSEIQIVKEIMEYLLYYVSNVLFLQREEFRLAFLMLEMQLKLNRRQYCFNGQNCKLMNQRKKILNEKINNINFMFQIKITMLILYIVSCFEGKNLIPLCINIGLICTQFGSLKFQTHTIFQIYETLILFIQIALITLYNQQMIIYNVIYIIVLDETGRFKSCLFQKVSLLGTSVFIIVFTSTNVIEYLRNSAFALGIIIVMINKGIPKKEEFNNLFSSTRTQSPRVYDTQGLMIIDSQNLNCIYMNEYIKRKLGDQQLIINKIDSLSKKKLDQKIQNIELFELLNEFNLKQLSSMQILDSNIMADHIIQVTRDENQNKINITFQNSKERDDYLKKTYLYQILKQIFNTISHEFGTLLNFMLAIAQVAIDKYPNQQYYYSIRNTCEIMHNFIYDMVDYNDILGNQFKLQLEQLDIQTILEQVTTLFQEQCTQKDLQLDFENHIPESWQIISDQRRIKQILIHLISNAQKFTLNGSIQIKVMAINDDLIQFSVTDTGIGISENDEQNLRNMLEQDYKDEQKLAQNTAGFGLGCYLANKICLHLSNKQFKLEFKRNEVGTTFWFQVQNNVLPTQSIGKILGIQQINKHSYIDLKQSQIERTVGKKLSRVASKISINSKSRVVSFRCLIDPVKENTESVINEEVNSIERKVRTCTLNRNIKKSIKFLIVDDEIINILGLQLLLKRMNIDIDYVFNGVECLRQIEQKKHIYQGIFMDINMPLMDGYETTKRLISLYGNQIKIIACTAYTDSETKQRCYDIGMSYFLNKPVNIVELQKILIQFQQ</sequence>
<evidence type="ECO:0000256" key="3">
    <source>
        <dbReference type="SAM" id="Phobius"/>
    </source>
</evidence>
<dbReference type="Pfam" id="PF00072">
    <property type="entry name" value="Response_reg"/>
    <property type="match status" value="1"/>
</dbReference>
<accession>A0A8S1KKE2</accession>
<reference evidence="6" key="1">
    <citation type="submission" date="2021-01" db="EMBL/GenBank/DDBJ databases">
        <authorList>
            <consortium name="Genoscope - CEA"/>
            <person name="William W."/>
        </authorList>
    </citation>
    <scope>NUCLEOTIDE SEQUENCE</scope>
</reference>
<keyword evidence="3" id="KW-0812">Transmembrane</keyword>
<dbReference type="InterPro" id="IPR050956">
    <property type="entry name" value="2C_system_His_kinase"/>
</dbReference>
<keyword evidence="3" id="KW-1133">Transmembrane helix</keyword>
<evidence type="ECO:0000313" key="6">
    <source>
        <dbReference type="EMBL" id="CAD8053322.1"/>
    </source>
</evidence>
<feature type="domain" description="Response regulatory" evidence="5">
    <location>
        <begin position="664"/>
        <end position="781"/>
    </location>
</feature>
<keyword evidence="1 2" id="KW-0597">Phosphoprotein</keyword>
<evidence type="ECO:0000256" key="2">
    <source>
        <dbReference type="PROSITE-ProRule" id="PRU00169"/>
    </source>
</evidence>
<dbReference type="Proteomes" id="UP000688137">
    <property type="component" value="Unassembled WGS sequence"/>
</dbReference>